<comment type="caution">
    <text evidence="2">The sequence shown here is derived from an EMBL/GenBank/DDBJ whole genome shotgun (WGS) entry which is preliminary data.</text>
</comment>
<dbReference type="PANTHER" id="PTHR30007">
    <property type="entry name" value="PHP DOMAIN PROTEIN"/>
    <property type="match status" value="1"/>
</dbReference>
<accession>A0ABS8EUD6</accession>
<dbReference type="InterPro" id="IPR002559">
    <property type="entry name" value="Transposase_11"/>
</dbReference>
<gene>
    <name evidence="2" type="ORF">LKD42_06060</name>
</gene>
<evidence type="ECO:0000313" key="3">
    <source>
        <dbReference type="Proteomes" id="UP001299235"/>
    </source>
</evidence>
<organism evidence="2 3">
    <name type="scientific">Hominisplanchenecus faecis</name>
    <dbReference type="NCBI Taxonomy" id="2885351"/>
    <lineage>
        <taxon>Bacteria</taxon>
        <taxon>Bacillati</taxon>
        <taxon>Bacillota</taxon>
        <taxon>Clostridia</taxon>
        <taxon>Lachnospirales</taxon>
        <taxon>Lachnospiraceae</taxon>
        <taxon>Hominisplanchenecus</taxon>
    </lineage>
</organism>
<dbReference type="Pfam" id="PF01609">
    <property type="entry name" value="DDE_Tnp_1"/>
    <property type="match status" value="1"/>
</dbReference>
<dbReference type="PANTHER" id="PTHR30007:SF1">
    <property type="entry name" value="BLR1914 PROTEIN"/>
    <property type="match status" value="1"/>
</dbReference>
<feature type="domain" description="Transposase IS4-like" evidence="1">
    <location>
        <begin position="2"/>
        <end position="92"/>
    </location>
</feature>
<evidence type="ECO:0000259" key="1">
    <source>
        <dbReference type="Pfam" id="PF01609"/>
    </source>
</evidence>
<reference evidence="2 3" key="1">
    <citation type="submission" date="2021-10" db="EMBL/GenBank/DDBJ databases">
        <title>Anaerobic single-cell dispensing facilitates the cultivation of human gut bacteria.</title>
        <authorList>
            <person name="Afrizal A."/>
        </authorList>
    </citation>
    <scope>NUCLEOTIDE SEQUENCE [LARGE SCALE GENOMIC DNA]</scope>
    <source>
        <strain evidence="2 3">CLA-AA-H246</strain>
    </source>
</reference>
<protein>
    <submittedName>
        <fullName evidence="2">Transposase</fullName>
    </submittedName>
</protein>
<dbReference type="Proteomes" id="UP001299235">
    <property type="component" value="Unassembled WGS sequence"/>
</dbReference>
<proteinExistence type="predicted"/>
<keyword evidence="3" id="KW-1185">Reference proteome</keyword>
<dbReference type="EMBL" id="JAJEQE010000014">
    <property type="protein sequence ID" value="MCC2148816.1"/>
    <property type="molecule type" value="Genomic_DNA"/>
</dbReference>
<sequence length="102" mass="11869">MISKGQKNDIPYAIPLLKQININGSKILADRGYNSNKVLKYIHANGAKATIPSKRNAKIQRSCDWWLYKERHLVEKLFLKLKAYRRIATRYDKLACTYLIAM</sequence>
<name>A0ABS8EUD6_9FIRM</name>
<evidence type="ECO:0000313" key="2">
    <source>
        <dbReference type="EMBL" id="MCC2148816.1"/>
    </source>
</evidence>